<dbReference type="AlphaFoldDB" id="A0A6J6WR19"/>
<proteinExistence type="predicted"/>
<gene>
    <name evidence="1" type="ORF">UFOPK2958_00933</name>
</gene>
<accession>A0A6J6WR19</accession>
<evidence type="ECO:0000313" key="1">
    <source>
        <dbReference type="EMBL" id="CAB4787711.1"/>
    </source>
</evidence>
<dbReference type="EMBL" id="CAFAAB010000104">
    <property type="protein sequence ID" value="CAB4787711.1"/>
    <property type="molecule type" value="Genomic_DNA"/>
</dbReference>
<sequence length="95" mass="10212">MGTSVDTSKHPLHLGHEAHVGHAVGFVQHENVELRNIDFTAVTQVNQATGGGDDDVSTLADVFDLTFDIGSAVDRNQAQTNGLTEWLENIEDLNG</sequence>
<protein>
    <submittedName>
        <fullName evidence="1">Unannotated protein</fullName>
    </submittedName>
</protein>
<reference evidence="1" key="1">
    <citation type="submission" date="2020-05" db="EMBL/GenBank/DDBJ databases">
        <authorList>
            <person name="Chiriac C."/>
            <person name="Salcher M."/>
            <person name="Ghai R."/>
            <person name="Kavagutti S V."/>
        </authorList>
    </citation>
    <scope>NUCLEOTIDE SEQUENCE</scope>
</reference>
<name>A0A6J6WR19_9ZZZZ</name>
<dbReference type="AntiFam" id="ANF00149">
    <property type="entry name" value="Shadow ORF (opposite cshA)"/>
</dbReference>
<organism evidence="1">
    <name type="scientific">freshwater metagenome</name>
    <dbReference type="NCBI Taxonomy" id="449393"/>
    <lineage>
        <taxon>unclassified sequences</taxon>
        <taxon>metagenomes</taxon>
        <taxon>ecological metagenomes</taxon>
    </lineage>
</organism>